<proteinExistence type="predicted"/>
<keyword evidence="1" id="KW-0813">Transport</keyword>
<dbReference type="PROSITE" id="PS00211">
    <property type="entry name" value="ABC_TRANSPORTER_1"/>
    <property type="match status" value="1"/>
</dbReference>
<dbReference type="InterPro" id="IPR003439">
    <property type="entry name" value="ABC_transporter-like_ATP-bd"/>
</dbReference>
<evidence type="ECO:0000256" key="2">
    <source>
        <dbReference type="ARBA" id="ARBA00022741"/>
    </source>
</evidence>
<evidence type="ECO:0000313" key="6">
    <source>
        <dbReference type="Proteomes" id="UP000192906"/>
    </source>
</evidence>
<dbReference type="GO" id="GO:0005524">
    <property type="term" value="F:ATP binding"/>
    <property type="evidence" value="ECO:0007669"/>
    <property type="project" value="UniProtKB-KW"/>
</dbReference>
<dbReference type="InterPro" id="IPR003593">
    <property type="entry name" value="AAA+_ATPase"/>
</dbReference>
<dbReference type="Proteomes" id="UP000192906">
    <property type="component" value="Unassembled WGS sequence"/>
</dbReference>
<evidence type="ECO:0000259" key="4">
    <source>
        <dbReference type="PROSITE" id="PS50893"/>
    </source>
</evidence>
<protein>
    <submittedName>
        <fullName evidence="5">Phospholipid/cholesterol/gamma-HCH transport system ATP-binding protein</fullName>
    </submittedName>
</protein>
<dbReference type="AlphaFoldDB" id="A0A1X7E1D2"/>
<dbReference type="STRING" id="1519643.SAMN06295933_2434"/>
<dbReference type="GO" id="GO:0016887">
    <property type="term" value="F:ATP hydrolysis activity"/>
    <property type="evidence" value="ECO:0007669"/>
    <property type="project" value="InterPro"/>
</dbReference>
<evidence type="ECO:0000313" key="5">
    <source>
        <dbReference type="EMBL" id="SMF24981.1"/>
    </source>
</evidence>
<evidence type="ECO:0000256" key="1">
    <source>
        <dbReference type="ARBA" id="ARBA00022448"/>
    </source>
</evidence>
<sequence>MIMKVSRLAQEITLKELSLGYPGKVLMENLNAVLPSGKISVILGGSGCGKSTLLRHILGLNIPVSGEIFLGDTNLTELKDEEELRLIRTRMGVLFQDGAMLGSLTLGENVALPLQEHTDLPDVIIEEVVQMKLRMVGLGEFTHYYPNQLSGGMRKRAGLARAMVMDPTTLLCDEPSSGLDPITAADLDQLILKLKETFNVTIVVVTHDLDSLFNIADHVVVLHQGRCLYQGDLDGLRESEDQYLIDFLERRPTMIDDSMARSVKFRSRL</sequence>
<name>A0A1X7E1D2_9BACT</name>
<dbReference type="PANTHER" id="PTHR43023">
    <property type="entry name" value="PROTEIN TRIGALACTOSYLDIACYLGLYCEROL 3, CHLOROPLASTIC"/>
    <property type="match status" value="1"/>
</dbReference>
<gene>
    <name evidence="5" type="ORF">SAMN06295933_2434</name>
</gene>
<keyword evidence="2" id="KW-0547">Nucleotide-binding</keyword>
<dbReference type="Pfam" id="PF00005">
    <property type="entry name" value="ABC_tran"/>
    <property type="match status" value="1"/>
</dbReference>
<dbReference type="PANTHER" id="PTHR43023:SF3">
    <property type="entry name" value="PROTEIN TRIGALACTOSYLDIACYLGLYCEROL 3, CHLOROPLASTIC"/>
    <property type="match status" value="1"/>
</dbReference>
<evidence type="ECO:0000256" key="3">
    <source>
        <dbReference type="ARBA" id="ARBA00022840"/>
    </source>
</evidence>
<dbReference type="Gene3D" id="3.40.50.300">
    <property type="entry name" value="P-loop containing nucleotide triphosphate hydrolases"/>
    <property type="match status" value="1"/>
</dbReference>
<dbReference type="SMART" id="SM00382">
    <property type="entry name" value="AAA"/>
    <property type="match status" value="1"/>
</dbReference>
<dbReference type="EMBL" id="FWZU01000004">
    <property type="protein sequence ID" value="SMF24981.1"/>
    <property type="molecule type" value="Genomic_DNA"/>
</dbReference>
<keyword evidence="3 5" id="KW-0067">ATP-binding</keyword>
<accession>A0A1X7E1D2</accession>
<organism evidence="5 6">
    <name type="scientific">Desulfovibrio gilichinskyi</name>
    <dbReference type="NCBI Taxonomy" id="1519643"/>
    <lineage>
        <taxon>Bacteria</taxon>
        <taxon>Pseudomonadati</taxon>
        <taxon>Thermodesulfobacteriota</taxon>
        <taxon>Desulfovibrionia</taxon>
        <taxon>Desulfovibrionales</taxon>
        <taxon>Desulfovibrionaceae</taxon>
        <taxon>Desulfovibrio</taxon>
    </lineage>
</organism>
<reference evidence="6" key="1">
    <citation type="submission" date="2017-04" db="EMBL/GenBank/DDBJ databases">
        <authorList>
            <person name="Varghese N."/>
            <person name="Submissions S."/>
        </authorList>
    </citation>
    <scope>NUCLEOTIDE SEQUENCE [LARGE SCALE GENOMIC DNA]</scope>
    <source>
        <strain evidence="6">K3S</strain>
    </source>
</reference>
<feature type="domain" description="ABC transporter" evidence="4">
    <location>
        <begin position="12"/>
        <end position="249"/>
    </location>
</feature>
<dbReference type="InterPro" id="IPR017871">
    <property type="entry name" value="ABC_transporter-like_CS"/>
</dbReference>
<dbReference type="SUPFAM" id="SSF52540">
    <property type="entry name" value="P-loop containing nucleoside triphosphate hydrolases"/>
    <property type="match status" value="1"/>
</dbReference>
<dbReference type="PROSITE" id="PS50893">
    <property type="entry name" value="ABC_TRANSPORTER_2"/>
    <property type="match status" value="1"/>
</dbReference>
<keyword evidence="6" id="KW-1185">Reference proteome</keyword>
<dbReference type="InterPro" id="IPR027417">
    <property type="entry name" value="P-loop_NTPase"/>
</dbReference>